<evidence type="ECO:0000313" key="4">
    <source>
        <dbReference type="Proteomes" id="UP000279284"/>
    </source>
</evidence>
<proteinExistence type="predicted"/>
<evidence type="ECO:0000256" key="2">
    <source>
        <dbReference type="SAM" id="SignalP"/>
    </source>
</evidence>
<evidence type="ECO:0008006" key="5">
    <source>
        <dbReference type="Google" id="ProtNLM"/>
    </source>
</evidence>
<feature type="region of interest" description="Disordered" evidence="1">
    <location>
        <begin position="24"/>
        <end position="54"/>
    </location>
</feature>
<sequence>MKQLKTLVPAVLMVTALGACSTFGKKDEPKAEPAPATQAAAPQPAAPEQPKTLTVDSIDGKKEVAYKCGDKGQNKLNVMYGFKGNDVVVAQVKYQDKLSPNLLRIVDDNDQNSFFGNGIRWSAGKADAATVDQVDGNMLTQEGVEVVNGQQTPVSQIVTKYCVLDKAATAKLNKAEAPAKGKKPAKKGKK</sequence>
<dbReference type="Proteomes" id="UP000279284">
    <property type="component" value="Chromosome"/>
</dbReference>
<evidence type="ECO:0000313" key="3">
    <source>
        <dbReference type="EMBL" id="VEF01198.1"/>
    </source>
</evidence>
<evidence type="ECO:0000256" key="1">
    <source>
        <dbReference type="SAM" id="MobiDB-lite"/>
    </source>
</evidence>
<feature type="compositionally biased region" description="Low complexity" evidence="1">
    <location>
        <begin position="33"/>
        <end position="52"/>
    </location>
</feature>
<dbReference type="KEGG" id="nci:NCTC10296_01225"/>
<dbReference type="AlphaFoldDB" id="A0A448D864"/>
<dbReference type="OrthoDB" id="8613973at2"/>
<feature type="signal peptide" evidence="2">
    <location>
        <begin position="1"/>
        <end position="21"/>
    </location>
</feature>
<name>A0A448D864_9NEIS</name>
<dbReference type="PROSITE" id="PS51257">
    <property type="entry name" value="PROKAR_LIPOPROTEIN"/>
    <property type="match status" value="1"/>
</dbReference>
<keyword evidence="2" id="KW-0732">Signal</keyword>
<dbReference type="EMBL" id="LR134313">
    <property type="protein sequence ID" value="VEF01198.1"/>
    <property type="molecule type" value="Genomic_DNA"/>
</dbReference>
<keyword evidence="4" id="KW-1185">Reference proteome</keyword>
<gene>
    <name evidence="3" type="ORF">NCTC10296_01225</name>
</gene>
<feature type="chain" id="PRO_5019354134" description="Lipoprotein" evidence="2">
    <location>
        <begin position="22"/>
        <end position="190"/>
    </location>
</feature>
<organism evidence="3 4">
    <name type="scientific">Neisseria canis</name>
    <dbReference type="NCBI Taxonomy" id="493"/>
    <lineage>
        <taxon>Bacteria</taxon>
        <taxon>Pseudomonadati</taxon>
        <taxon>Pseudomonadota</taxon>
        <taxon>Betaproteobacteria</taxon>
        <taxon>Neisseriales</taxon>
        <taxon>Neisseriaceae</taxon>
        <taxon>Neisseria</taxon>
    </lineage>
</organism>
<dbReference type="RefSeq" id="WP_085416609.1">
    <property type="nucleotide sequence ID" value="NZ_CAUJPY010000005.1"/>
</dbReference>
<reference evidence="3 4" key="1">
    <citation type="submission" date="2018-12" db="EMBL/GenBank/DDBJ databases">
        <authorList>
            <consortium name="Pathogen Informatics"/>
        </authorList>
    </citation>
    <scope>NUCLEOTIDE SEQUENCE [LARGE SCALE GENOMIC DNA]</scope>
    <source>
        <strain evidence="3 4">NCTC10296</strain>
    </source>
</reference>
<protein>
    <recommendedName>
        <fullName evidence="5">Lipoprotein</fullName>
    </recommendedName>
</protein>
<accession>A0A448D864</accession>